<dbReference type="InterPro" id="IPR040097">
    <property type="entry name" value="FAAL/FAAC"/>
</dbReference>
<dbReference type="GO" id="GO:0016874">
    <property type="term" value="F:ligase activity"/>
    <property type="evidence" value="ECO:0007669"/>
    <property type="project" value="UniProtKB-KW"/>
</dbReference>
<gene>
    <name evidence="8" type="ORF">Ga0074812_103243</name>
</gene>
<proteinExistence type="inferred from homology"/>
<feature type="domain" description="AMP-dependent synthetase/ligase" evidence="6">
    <location>
        <begin position="453"/>
        <end position="494"/>
    </location>
</feature>
<comment type="similarity">
    <text evidence="1">Belongs to the ATP-dependent AMP-binding enzyme family.</text>
</comment>
<evidence type="ECO:0000256" key="1">
    <source>
        <dbReference type="ARBA" id="ARBA00006432"/>
    </source>
</evidence>
<sequence length="674" mass="70704">MPGDEGTLDAAGALICARTLDEHLSEQAAARPDDIAMSFVDYGTDRSGVETSTTFGQLDAAVSAAAWQIAQAVPAGGRMVILSPQGLGYVIAFLGALRAGVVAVPLFPPDLIGHSDRLTAVFDDCVPNCVATTTSVLPSVRAYLETRAQAVAICVIDGPGAPSAGPGEPAAAAAPAEPAASPVLPVPPGWAPAGPRPRLDDVAYIQYTSGSTRTPSGVLVTHGNIVANTAQAMAGYRCHPARNTVVSWLPLFHDMGLVLVVGGTVAGGVRSVLLDPVAFLQRPGRWLRHLAENRGAVAMAPNFAFDFAVDRVRPKEREGLRLDDVWVLGNGSEPVRPATLERFLATFGPLGLRPEALCPSYGLAEATVYVCGGASGRPQRPVWFDAEMLAAGRALPVDESERPAQPGIPQQQGPRRQQTARPGPGREPGQDPERRPEQGPEQGAPQRRLIPLLSCGVPAGQRVAVVDPQAGRLCPPDVVGEIWVRGPNVARGYFNQPARTEATFGQRLAAPAGERTAALPAGWSPDGWQDDGWLRTGDLGMLHEGALYVTGRLKDLIVIDGRNHYPQDIEATVEAAHEAVRPNRSAAFTVSTDHGEAVVVAAEITAEVAGQPAEVTRMAGVIRGAVAVSHGVAVREVVLTRPGTIPLTSSGKIARHACRERYLAGAFAVTGASR</sequence>
<dbReference type="InterPro" id="IPR042099">
    <property type="entry name" value="ANL_N_sf"/>
</dbReference>
<dbReference type="Gene3D" id="3.40.50.12780">
    <property type="entry name" value="N-terminal domain of ligase-like"/>
    <property type="match status" value="2"/>
</dbReference>
<evidence type="ECO:0000313" key="9">
    <source>
        <dbReference type="Proteomes" id="UP000198802"/>
    </source>
</evidence>
<keyword evidence="2 8" id="KW-0436">Ligase</keyword>
<keyword evidence="9" id="KW-1185">Reference proteome</keyword>
<dbReference type="CDD" id="cd05931">
    <property type="entry name" value="FAAL"/>
    <property type="match status" value="1"/>
</dbReference>
<feature type="compositionally biased region" description="Basic and acidic residues" evidence="5">
    <location>
        <begin position="428"/>
        <end position="438"/>
    </location>
</feature>
<evidence type="ECO:0000256" key="4">
    <source>
        <dbReference type="ARBA" id="ARBA00023098"/>
    </source>
</evidence>
<dbReference type="InterPro" id="IPR045851">
    <property type="entry name" value="AMP-bd_C_sf"/>
</dbReference>
<evidence type="ECO:0000256" key="3">
    <source>
        <dbReference type="ARBA" id="ARBA00022832"/>
    </source>
</evidence>
<dbReference type="InterPro" id="IPR025110">
    <property type="entry name" value="AMP-bd_C"/>
</dbReference>
<dbReference type="EMBL" id="FAOZ01000003">
    <property type="protein sequence ID" value="CUU54753.1"/>
    <property type="molecule type" value="Genomic_DNA"/>
</dbReference>
<evidence type="ECO:0000259" key="6">
    <source>
        <dbReference type="Pfam" id="PF00501"/>
    </source>
</evidence>
<dbReference type="PANTHER" id="PTHR22754">
    <property type="entry name" value="DISCO-INTERACTING PROTEIN 2 DIP2 -RELATED"/>
    <property type="match status" value="1"/>
</dbReference>
<reference evidence="9" key="1">
    <citation type="submission" date="2015-11" db="EMBL/GenBank/DDBJ databases">
        <authorList>
            <person name="Varghese N."/>
        </authorList>
    </citation>
    <scope>NUCLEOTIDE SEQUENCE [LARGE SCALE GENOMIC DNA]</scope>
    <source>
        <strain evidence="9">DSM 45899</strain>
    </source>
</reference>
<name>A0A0S4QGQ7_9ACTN</name>
<dbReference type="Proteomes" id="UP000198802">
    <property type="component" value="Unassembled WGS sequence"/>
</dbReference>
<keyword evidence="4" id="KW-0443">Lipid metabolism</keyword>
<organism evidence="8 9">
    <name type="scientific">Parafrankia irregularis</name>
    <dbReference type="NCBI Taxonomy" id="795642"/>
    <lineage>
        <taxon>Bacteria</taxon>
        <taxon>Bacillati</taxon>
        <taxon>Actinomycetota</taxon>
        <taxon>Actinomycetes</taxon>
        <taxon>Frankiales</taxon>
        <taxon>Frankiaceae</taxon>
        <taxon>Parafrankia</taxon>
    </lineage>
</organism>
<dbReference type="PANTHER" id="PTHR22754:SF32">
    <property type="entry name" value="DISCO-INTERACTING PROTEIN 2"/>
    <property type="match status" value="1"/>
</dbReference>
<dbReference type="GO" id="GO:0005886">
    <property type="term" value="C:plasma membrane"/>
    <property type="evidence" value="ECO:0007669"/>
    <property type="project" value="TreeGrafter"/>
</dbReference>
<feature type="compositionally biased region" description="Low complexity" evidence="5">
    <location>
        <begin position="403"/>
        <end position="423"/>
    </location>
</feature>
<evidence type="ECO:0000313" key="8">
    <source>
        <dbReference type="EMBL" id="CUU54753.1"/>
    </source>
</evidence>
<feature type="domain" description="AMP-dependent synthetase/ligase" evidence="6">
    <location>
        <begin position="25"/>
        <end position="379"/>
    </location>
</feature>
<evidence type="ECO:0000259" key="7">
    <source>
        <dbReference type="Pfam" id="PF23024"/>
    </source>
</evidence>
<evidence type="ECO:0000256" key="5">
    <source>
        <dbReference type="SAM" id="MobiDB-lite"/>
    </source>
</evidence>
<evidence type="ECO:0000256" key="2">
    <source>
        <dbReference type="ARBA" id="ARBA00022598"/>
    </source>
</evidence>
<keyword evidence="3" id="KW-0276">Fatty acid metabolism</keyword>
<dbReference type="GO" id="GO:0006633">
    <property type="term" value="P:fatty acid biosynthetic process"/>
    <property type="evidence" value="ECO:0007669"/>
    <property type="project" value="TreeGrafter"/>
</dbReference>
<dbReference type="Pfam" id="PF23024">
    <property type="entry name" value="AMP-dom_DIP2-like"/>
    <property type="match status" value="1"/>
</dbReference>
<dbReference type="Gene3D" id="3.30.300.30">
    <property type="match status" value="1"/>
</dbReference>
<dbReference type="InterPro" id="IPR000873">
    <property type="entry name" value="AMP-dep_synth/lig_dom"/>
</dbReference>
<protein>
    <submittedName>
        <fullName evidence="8">Fatty acid CoA ligase FadD32</fullName>
    </submittedName>
</protein>
<dbReference type="GO" id="GO:0070566">
    <property type="term" value="F:adenylyltransferase activity"/>
    <property type="evidence" value="ECO:0007669"/>
    <property type="project" value="TreeGrafter"/>
</dbReference>
<dbReference type="SUPFAM" id="SSF56801">
    <property type="entry name" value="Acetyl-CoA synthetase-like"/>
    <property type="match status" value="1"/>
</dbReference>
<accession>A0A0S4QGQ7</accession>
<feature type="region of interest" description="Disordered" evidence="5">
    <location>
        <begin position="396"/>
        <end position="447"/>
    </location>
</feature>
<dbReference type="RefSeq" id="WP_165615486.1">
    <property type="nucleotide sequence ID" value="NZ_FAOZ01000003.1"/>
</dbReference>
<dbReference type="GO" id="GO:0071766">
    <property type="term" value="P:Actinobacterium-type cell wall biogenesis"/>
    <property type="evidence" value="ECO:0007669"/>
    <property type="project" value="UniProtKB-ARBA"/>
</dbReference>
<dbReference type="AlphaFoldDB" id="A0A0S4QGQ7"/>
<feature type="domain" description="AMP-binding enzyme C-terminal" evidence="7">
    <location>
        <begin position="555"/>
        <end position="666"/>
    </location>
</feature>
<dbReference type="Pfam" id="PF00501">
    <property type="entry name" value="AMP-binding"/>
    <property type="match status" value="2"/>
</dbReference>